<evidence type="ECO:0000256" key="1">
    <source>
        <dbReference type="SAM" id="MobiDB-lite"/>
    </source>
</evidence>
<sequence length="163" mass="18538">GLLESQQQSPQFVQSPVHAQQQQMGMYQDPQQQQFLRTPMMNQPYHSRHVSSDAVLDQSMEVDYSNYPMHPLSMQQQQQLPTIEPIMRDLGMGGLNPQEFDKYLRIDDSHQRAANSPSSPPNCQLFVQKSPAPLLTECPLLYQFPPTIFANSPKHALSKSSRA</sequence>
<dbReference type="Proteomes" id="UP000095287">
    <property type="component" value="Unplaced"/>
</dbReference>
<keyword evidence="2" id="KW-1185">Reference proteome</keyword>
<proteinExistence type="predicted"/>
<evidence type="ECO:0000313" key="3">
    <source>
        <dbReference type="WBParaSite" id="L893_g10651.t1"/>
    </source>
</evidence>
<accession>A0A1I7XY41</accession>
<name>A0A1I7XY41_9BILA</name>
<reference evidence="3" key="1">
    <citation type="submission" date="2016-11" db="UniProtKB">
        <authorList>
            <consortium name="WormBaseParasite"/>
        </authorList>
    </citation>
    <scope>IDENTIFICATION</scope>
</reference>
<evidence type="ECO:0000313" key="2">
    <source>
        <dbReference type="Proteomes" id="UP000095287"/>
    </source>
</evidence>
<dbReference type="AlphaFoldDB" id="A0A1I7XY41"/>
<organism evidence="2 3">
    <name type="scientific">Steinernema glaseri</name>
    <dbReference type="NCBI Taxonomy" id="37863"/>
    <lineage>
        <taxon>Eukaryota</taxon>
        <taxon>Metazoa</taxon>
        <taxon>Ecdysozoa</taxon>
        <taxon>Nematoda</taxon>
        <taxon>Chromadorea</taxon>
        <taxon>Rhabditida</taxon>
        <taxon>Tylenchina</taxon>
        <taxon>Panagrolaimomorpha</taxon>
        <taxon>Strongyloidoidea</taxon>
        <taxon>Steinernematidae</taxon>
        <taxon>Steinernema</taxon>
    </lineage>
</organism>
<dbReference type="WBParaSite" id="L893_g10651.t1">
    <property type="protein sequence ID" value="L893_g10651.t1"/>
    <property type="gene ID" value="L893_g10651"/>
</dbReference>
<protein>
    <submittedName>
        <fullName evidence="3">TORC_C domain-containing protein</fullName>
    </submittedName>
</protein>
<feature type="region of interest" description="Disordered" evidence="1">
    <location>
        <begin position="1"/>
        <end position="29"/>
    </location>
</feature>